<evidence type="ECO:0000313" key="3">
    <source>
        <dbReference type="Proteomes" id="UP000472710"/>
    </source>
</evidence>
<evidence type="ECO:0000313" key="2">
    <source>
        <dbReference type="EMBL" id="GFH74371.1"/>
    </source>
</evidence>
<feature type="region of interest" description="Disordered" evidence="1">
    <location>
        <begin position="1"/>
        <end position="76"/>
    </location>
</feature>
<name>A0ABQ1CVX9_STRDI</name>
<feature type="compositionally biased region" description="Low complexity" evidence="1">
    <location>
        <begin position="43"/>
        <end position="52"/>
    </location>
</feature>
<keyword evidence="3" id="KW-1185">Reference proteome</keyword>
<evidence type="ECO:0000256" key="1">
    <source>
        <dbReference type="SAM" id="MobiDB-lite"/>
    </source>
</evidence>
<gene>
    <name evidence="2" type="ORF">Sdia_51390</name>
</gene>
<organism evidence="2 3">
    <name type="scientific">Streptomyces diastaticus subsp. diastaticus</name>
    <dbReference type="NCBI Taxonomy" id="68040"/>
    <lineage>
        <taxon>Bacteria</taxon>
        <taxon>Bacillati</taxon>
        <taxon>Actinomycetota</taxon>
        <taxon>Actinomycetes</taxon>
        <taxon>Kitasatosporales</taxon>
        <taxon>Streptomycetaceae</taxon>
        <taxon>Streptomyces</taxon>
        <taxon>Streptomyces diastaticus group</taxon>
    </lineage>
</organism>
<dbReference type="EMBL" id="BLLN01000005">
    <property type="protein sequence ID" value="GFH74371.1"/>
    <property type="molecule type" value="Genomic_DNA"/>
</dbReference>
<dbReference type="Proteomes" id="UP000472710">
    <property type="component" value="Unassembled WGS sequence"/>
</dbReference>
<reference evidence="2 3" key="1">
    <citation type="submission" date="2020-02" db="EMBL/GenBank/DDBJ databases">
        <title>Whole genome shotgun sequence of Streptomyces diastaticus subsp. diastaticus NBRC 13412.</title>
        <authorList>
            <person name="Ichikawa N."/>
            <person name="Komaki H."/>
            <person name="Tamura T."/>
        </authorList>
    </citation>
    <scope>NUCLEOTIDE SEQUENCE [LARGE SCALE GENOMIC DNA]</scope>
    <source>
        <strain evidence="2 3">NBRC 13412</strain>
    </source>
</reference>
<sequence length="76" mass="7897">MDAPAGLNLITEERPRRSECGPAGPLFAGPERGVLQAGSRRLGTGTAGTVGTEARPLMRWPDPVAGEGPETGVFPR</sequence>
<protein>
    <submittedName>
        <fullName evidence="2">Uncharacterized protein</fullName>
    </submittedName>
</protein>
<comment type="caution">
    <text evidence="2">The sequence shown here is derived from an EMBL/GenBank/DDBJ whole genome shotgun (WGS) entry which is preliminary data.</text>
</comment>
<accession>A0ABQ1CVX9</accession>
<proteinExistence type="predicted"/>